<feature type="chain" id="PRO_5036104504" description="Fibronectin type-III domain-containing protein" evidence="1">
    <location>
        <begin position="32"/>
        <end position="421"/>
    </location>
</feature>
<dbReference type="Gene3D" id="2.60.40.10">
    <property type="entry name" value="Immunoglobulins"/>
    <property type="match status" value="1"/>
</dbReference>
<dbReference type="Gene3D" id="2.60.120.260">
    <property type="entry name" value="Galactose-binding domain-like"/>
    <property type="match status" value="1"/>
</dbReference>
<dbReference type="Proteomes" id="UP000284779">
    <property type="component" value="Unassembled WGS sequence"/>
</dbReference>
<dbReference type="InterPro" id="IPR008979">
    <property type="entry name" value="Galactose-bd-like_sf"/>
</dbReference>
<dbReference type="Gene3D" id="2.60.40.4270">
    <property type="entry name" value="Listeria-Bacteroides repeat domain"/>
    <property type="match status" value="1"/>
</dbReference>
<organism evidence="2 5">
    <name type="scientific">Eubacterium ventriosum</name>
    <dbReference type="NCBI Taxonomy" id="39496"/>
    <lineage>
        <taxon>Bacteria</taxon>
        <taxon>Bacillati</taxon>
        <taxon>Bacillota</taxon>
        <taxon>Clostridia</taxon>
        <taxon>Eubacteriales</taxon>
        <taxon>Eubacteriaceae</taxon>
        <taxon>Eubacterium</taxon>
    </lineage>
</organism>
<dbReference type="EMBL" id="QSFD01000002">
    <property type="protein sequence ID" value="RHA20092.1"/>
    <property type="molecule type" value="Genomic_DNA"/>
</dbReference>
<sequence length="421" mass="45782">MRKSILKKATAVAMSLTMVVGMTGVVSAAHASNGADVATNAKVSSFSILTEEDGGVWKKALENIRSDKYPNGQVAGKDFVTEGWLTDQNGKISTSNMEMFVKNTGWDGEYNKFTNALVGDNPWGLTMTVSDIPVELGRNYTISFKIKSTLKGTVTNEETKEEKTVDSKHILFKAYDQKSKGEPSVNFTSISGATSGGYITVKNGDDYKTVTATVKIPDTRKAYGGDVMGLKFALGAFIKTFPEEVNMKGTVYVKDLKVIAGNQYTVKFTNGSQSQAKYVNAGSQVTPASFSKKGYTLAGFKNKATGAMYNFGSAVNSDLELVAVFNKTAKPGKPSIKVKGAKKKATVRYKKVKNAAGYQIKYSAKKNMKGAKTKTTTKVKYTIKKLKSRKFTYVQVRAFAKDSTGQKVYGKFSAKKKVFIK</sequence>
<comment type="caution">
    <text evidence="2">The sequence shown here is derived from an EMBL/GenBank/DDBJ whole genome shotgun (WGS) entry which is preliminary data.</text>
</comment>
<accession>A0A413RBR6</accession>
<evidence type="ECO:0000256" key="1">
    <source>
        <dbReference type="SAM" id="SignalP"/>
    </source>
</evidence>
<dbReference type="SUPFAM" id="SSF49785">
    <property type="entry name" value="Galactose-binding domain-like"/>
    <property type="match status" value="1"/>
</dbReference>
<dbReference type="GeneID" id="66466562"/>
<evidence type="ECO:0000313" key="5">
    <source>
        <dbReference type="Proteomes" id="UP000284779"/>
    </source>
</evidence>
<gene>
    <name evidence="3" type="ORF">DW018_04835</name>
    <name evidence="2" type="ORF">DW944_02835</name>
</gene>
<evidence type="ECO:0000313" key="2">
    <source>
        <dbReference type="EMBL" id="RHA20092.1"/>
    </source>
</evidence>
<name>A0A413RBR6_9FIRM</name>
<proteinExistence type="predicted"/>
<keyword evidence="5" id="KW-1185">Reference proteome</keyword>
<keyword evidence="1" id="KW-0732">Signal</keyword>
<dbReference type="RefSeq" id="WP_117969606.1">
    <property type="nucleotide sequence ID" value="NZ_CABJDQ010000003.1"/>
</dbReference>
<dbReference type="InterPro" id="IPR042229">
    <property type="entry name" value="Listeria/Bacterioides_rpt_sf"/>
</dbReference>
<evidence type="ECO:0000313" key="4">
    <source>
        <dbReference type="Proteomes" id="UP000283314"/>
    </source>
</evidence>
<dbReference type="Proteomes" id="UP000283314">
    <property type="component" value="Unassembled WGS sequence"/>
</dbReference>
<dbReference type="InterPro" id="IPR013783">
    <property type="entry name" value="Ig-like_fold"/>
</dbReference>
<evidence type="ECO:0000313" key="3">
    <source>
        <dbReference type="EMBL" id="RHL46512.1"/>
    </source>
</evidence>
<protein>
    <recommendedName>
        <fullName evidence="6">Fibronectin type-III domain-containing protein</fullName>
    </recommendedName>
</protein>
<reference evidence="4 5" key="1">
    <citation type="submission" date="2018-08" db="EMBL/GenBank/DDBJ databases">
        <title>A genome reference for cultivated species of the human gut microbiota.</title>
        <authorList>
            <person name="Zou Y."/>
            <person name="Xue W."/>
            <person name="Luo G."/>
        </authorList>
    </citation>
    <scope>NUCLEOTIDE SEQUENCE [LARGE SCALE GENOMIC DNA]</scope>
    <source>
        <strain evidence="3 4">AF37-4</strain>
        <strain evidence="2 5">AM44-11BH</strain>
    </source>
</reference>
<dbReference type="AlphaFoldDB" id="A0A413RBR6"/>
<evidence type="ECO:0008006" key="6">
    <source>
        <dbReference type="Google" id="ProtNLM"/>
    </source>
</evidence>
<feature type="signal peptide" evidence="1">
    <location>
        <begin position="1"/>
        <end position="31"/>
    </location>
</feature>
<dbReference type="EMBL" id="QROT01000003">
    <property type="protein sequence ID" value="RHL46512.1"/>
    <property type="molecule type" value="Genomic_DNA"/>
</dbReference>